<keyword evidence="5" id="KW-1185">Reference proteome</keyword>
<evidence type="ECO:0000256" key="1">
    <source>
        <dbReference type="SAM" id="MobiDB-lite"/>
    </source>
</evidence>
<evidence type="ECO:0000313" key="5">
    <source>
        <dbReference type="Proteomes" id="UP000831467"/>
    </source>
</evidence>
<feature type="region of interest" description="Disordered" evidence="1">
    <location>
        <begin position="516"/>
        <end position="535"/>
    </location>
</feature>
<dbReference type="EMBL" id="CP078076">
    <property type="protein sequence ID" value="UPL12909.1"/>
    <property type="molecule type" value="Genomic_DNA"/>
</dbReference>
<evidence type="ECO:0000259" key="3">
    <source>
        <dbReference type="Pfam" id="PF07364"/>
    </source>
</evidence>
<dbReference type="InterPro" id="IPR010799">
    <property type="entry name" value="MlrC_C"/>
</dbReference>
<feature type="domain" description="Microcystin LR degradation protein MlrC N-terminal" evidence="3">
    <location>
        <begin position="27"/>
        <end position="315"/>
    </location>
</feature>
<dbReference type="InterPro" id="IPR009197">
    <property type="entry name" value="MlrC"/>
</dbReference>
<name>A0ABY4IJW7_9MICO</name>
<evidence type="ECO:0000259" key="2">
    <source>
        <dbReference type="Pfam" id="PF07171"/>
    </source>
</evidence>
<dbReference type="Pfam" id="PF07364">
    <property type="entry name" value="DUF1485"/>
    <property type="match status" value="1"/>
</dbReference>
<proteinExistence type="predicted"/>
<reference evidence="4 5" key="1">
    <citation type="submission" date="2021-06" db="EMBL/GenBank/DDBJ databases">
        <title>Genome-based taxonomic framework of Microbacterium strains isolated from marine environment, the description of four new species and reclassification of four preexisting species.</title>
        <authorList>
            <person name="Lee S.D."/>
            <person name="Kim S.-M."/>
            <person name="Byeon Y.-S."/>
            <person name="Yang H.L."/>
            <person name="Kim I.S."/>
        </authorList>
    </citation>
    <scope>NUCLEOTIDE SEQUENCE [LARGE SCALE GENOMIC DNA]</scope>
    <source>
        <strain evidence="4 5">SSW1-51</strain>
    </source>
</reference>
<dbReference type="Pfam" id="PF07171">
    <property type="entry name" value="MlrC_C"/>
    <property type="match status" value="1"/>
</dbReference>
<organism evidence="4 5">
    <name type="scientific">Microbacterium sufflavum</name>
    <dbReference type="NCBI Taxonomy" id="2851649"/>
    <lineage>
        <taxon>Bacteria</taxon>
        <taxon>Bacillati</taxon>
        <taxon>Actinomycetota</taxon>
        <taxon>Actinomycetes</taxon>
        <taxon>Micrococcales</taxon>
        <taxon>Microbacteriaceae</taxon>
        <taxon>Microbacterium</taxon>
    </lineage>
</organism>
<gene>
    <name evidence="4" type="ORF">KV394_12770</name>
</gene>
<dbReference type="InterPro" id="IPR015995">
    <property type="entry name" value="MlrC_N"/>
</dbReference>
<dbReference type="Proteomes" id="UP000831467">
    <property type="component" value="Chromosome"/>
</dbReference>
<feature type="domain" description="Microcystin LR degradation protein MlrC C-terminal" evidence="2">
    <location>
        <begin position="325"/>
        <end position="494"/>
    </location>
</feature>
<sequence>MTAPQDAHEIWMGPLPPVDDGGLPKPRVGIAGISIESSTFSPHISGDEAFTIRTGADLRAYYPFLDEGRELAEAAEWVPLTHGRSLPGGAVDPETYRRMKDAILDGIREHGPFDGFFFDIHGAMSVVGMDDAEGDLARAVREALGPDTLVSTSMDLHGNVSEVLRDAVDLLTCYRMAPHEDWLNTKERAVWNLLDRLRGPHGADPLARRPFTAWVPVPVLLPGEKTSTRLEPARGIYAELPAIEALPGVVDASVWIGYAWADEPRCQAYVVVTGDDRELIAREAERVARRFWDAREDFVFVAETGTLDEALDRALAPAAARPYVISDSGDNPTAGGAGDVTWTLARLLERPELTDGSQTTLVASIFDSEAVARAVAAGVGAEVELEAGARVDPGPHGPVTIRGTVFSITHGDPDAGTQAVIAVGGLHAIVTERRKPFHHLSDFRMLGLEPTEADIVVVKIGYLEPELYELAADWTLALTPGGVDQDLLRLGHHRLRPGVYPFDTTGTPDLTATVVRRGDAEETPVDSTPAEETPA</sequence>
<evidence type="ECO:0000313" key="4">
    <source>
        <dbReference type="EMBL" id="UPL12909.1"/>
    </source>
</evidence>
<protein>
    <submittedName>
        <fullName evidence="4">M81 family metallopeptidase</fullName>
    </submittedName>
</protein>
<dbReference type="PIRSF" id="PIRSF012702">
    <property type="entry name" value="UCP012702"/>
    <property type="match status" value="1"/>
</dbReference>
<accession>A0ABY4IJW7</accession>